<feature type="domain" description="Endonuclease/exonuclease/phosphatase" evidence="3">
    <location>
        <begin position="2542"/>
        <end position="2741"/>
    </location>
</feature>
<name>A0ABQ8LT15_LABRO</name>
<dbReference type="Gene3D" id="3.60.10.10">
    <property type="entry name" value="Endonuclease/exonuclease/phosphatase"/>
    <property type="match status" value="3"/>
</dbReference>
<feature type="compositionally biased region" description="Polar residues" evidence="1">
    <location>
        <begin position="1228"/>
        <end position="1237"/>
    </location>
</feature>
<dbReference type="PANTHER" id="PTHR34153:SF2">
    <property type="entry name" value="SI:CH211-262H13.3-RELATED"/>
    <property type="match status" value="1"/>
</dbReference>
<organism evidence="5 6">
    <name type="scientific">Labeo rohita</name>
    <name type="common">Indian major carp</name>
    <name type="synonym">Cyprinus rohita</name>
    <dbReference type="NCBI Taxonomy" id="84645"/>
    <lineage>
        <taxon>Eukaryota</taxon>
        <taxon>Metazoa</taxon>
        <taxon>Chordata</taxon>
        <taxon>Craniata</taxon>
        <taxon>Vertebrata</taxon>
        <taxon>Euteleostomi</taxon>
        <taxon>Actinopterygii</taxon>
        <taxon>Neopterygii</taxon>
        <taxon>Teleostei</taxon>
        <taxon>Ostariophysi</taxon>
        <taxon>Cypriniformes</taxon>
        <taxon>Cyprinidae</taxon>
        <taxon>Labeoninae</taxon>
        <taxon>Labeonini</taxon>
        <taxon>Labeo</taxon>
    </lineage>
</organism>
<proteinExistence type="predicted"/>
<protein>
    <submittedName>
        <fullName evidence="5">Nuclear GTPase SLIP-GC</fullName>
    </submittedName>
</protein>
<dbReference type="InterPro" id="IPR027417">
    <property type="entry name" value="P-loop_NTPase"/>
</dbReference>
<dbReference type="Pfam" id="PF00350">
    <property type="entry name" value="Dynamin_N"/>
    <property type="match status" value="1"/>
</dbReference>
<keyword evidence="6" id="KW-1185">Reference proteome</keyword>
<dbReference type="Gene3D" id="3.40.50.300">
    <property type="entry name" value="P-loop containing nucleotide triphosphate hydrolases"/>
    <property type="match status" value="1"/>
</dbReference>
<gene>
    <name evidence="5" type="ORF">H4Q32_006425</name>
</gene>
<evidence type="ECO:0000256" key="1">
    <source>
        <dbReference type="SAM" id="MobiDB-lite"/>
    </source>
</evidence>
<evidence type="ECO:0000259" key="2">
    <source>
        <dbReference type="Pfam" id="PF00350"/>
    </source>
</evidence>
<reference evidence="5 6" key="1">
    <citation type="submission" date="2022-01" db="EMBL/GenBank/DDBJ databases">
        <title>A high-quality chromosome-level genome assembly of rohu carp, Labeo rohita.</title>
        <authorList>
            <person name="Arick M.A. II"/>
            <person name="Hsu C.-Y."/>
            <person name="Magbanua Z."/>
            <person name="Pechanova O."/>
            <person name="Grover C."/>
            <person name="Miller E."/>
            <person name="Thrash A."/>
            <person name="Ezzel L."/>
            <person name="Alam S."/>
            <person name="Benzie J."/>
            <person name="Hamilton M."/>
            <person name="Karsi A."/>
            <person name="Lawrence M.L."/>
            <person name="Peterson D.G."/>
        </authorList>
    </citation>
    <scope>NUCLEOTIDE SEQUENCE [LARGE SCALE GENOMIC DNA]</scope>
    <source>
        <strain evidence="6">BAU-BD-2019</strain>
        <tissue evidence="5">Blood</tissue>
    </source>
</reference>
<evidence type="ECO:0000313" key="5">
    <source>
        <dbReference type="EMBL" id="KAI2653066.1"/>
    </source>
</evidence>
<evidence type="ECO:0000259" key="4">
    <source>
        <dbReference type="Pfam" id="PF16064"/>
    </source>
</evidence>
<dbReference type="InterPro" id="IPR005135">
    <property type="entry name" value="Endo/exonuclease/phosphatase"/>
</dbReference>
<feature type="region of interest" description="Disordered" evidence="1">
    <location>
        <begin position="1228"/>
        <end position="1247"/>
    </location>
</feature>
<evidence type="ECO:0000259" key="3">
    <source>
        <dbReference type="Pfam" id="PF03372"/>
    </source>
</evidence>
<dbReference type="InterPro" id="IPR032071">
    <property type="entry name" value="DUF4806"/>
</dbReference>
<dbReference type="Pfam" id="PF03372">
    <property type="entry name" value="Exo_endo_phos"/>
    <property type="match status" value="2"/>
</dbReference>
<dbReference type="Proteomes" id="UP000830375">
    <property type="component" value="Unassembled WGS sequence"/>
</dbReference>
<dbReference type="Pfam" id="PF16064">
    <property type="entry name" value="DUF4806"/>
    <property type="match status" value="1"/>
</dbReference>
<comment type="caution">
    <text evidence="5">The sequence shown here is derived from an EMBL/GenBank/DDBJ whole genome shotgun (WGS) entry which is preliminary data.</text>
</comment>
<feature type="domain" description="Endonuclease/exonuclease/phosphatase" evidence="3">
    <location>
        <begin position="9"/>
        <end position="211"/>
    </location>
</feature>
<sequence>MATQNINFITWNVNGLKQNRDQKFQELQNADIAFLQETHIGTEDEHIEDYRDEWHIFYTKYTSSSKGTAILVRKRLDYECIGVEKDACGTYVVLKCKLDGQLYTLVSVYNHETDTKTLDNLSRYLQSMTTGLLVIGGDFNTVLNPFIDKKCKTSETIKNGNRCKLLLSVEKFMKSLQLVDVWRRKNPIEQDYTYYIKDSPVSRLDYFFVPEECMWRVRSCDIKKSKRPDHQPVSLEINNIPAMPYQKDHQRQAIFQQLNLKKDLFTGEIGSSVGEESSHAVNEVDIISAVNSLQVSDTPRPDGIPVSFYKNNIQEQIPYIKMLYDKIHSGAFNCSEKHFNETMKTPHDNSQHFFNVDYLIIATILSKRLDDYLDSQSKGRVPKNSATVMITPKTFCTEMRLSCIQDEIEKQKRSNPTLYQDFLIVKNLLRDAPEVDTKSADVLIERDKLLDQGCPLTPVLITLALKCFASALVEHLKQHDILVFKESVILCIQPEDLENVVAAVRNKANDVFYIKELYRGNVNAKQLKCLGKESTAEDWKKKEAETLKGNAESRVEDGGRLTMYAVVTLQDSDEVMVVASNWLSLDKKQCYWPPFKSTEKCMEAARNRIKPETGGKLWEKLNISFHKEYDKNELLQMMRDIKSTVQENSAMLRKLLKENTVPEVPSSTSILYKDVKTFLNLPLRTFDDVKYLSKIKGCGPKDVIKNIMQQVLSDDLAIQFTWQGRGDKKPFSKLTLTDVIREAASKQSVMREDCETEIKNYLWSKTDRIGQKRPRDCGGMTSPTLLDSSSQLTMFAVVTLQDSDEMMVAASNWLSLDKKQCYWPPFKSPEKCMEAVQKRIKAETGGNPWEKLNISFHGEYDTFDKAKDRQQEIKEQKERSFLLATGFPGILKRQMPESTQEMLKHQHHPAPAASTSTMSADDKNELLQMMRDIKITVQENSAMLKKLLKENTVPEVPSSTSIPSKDVKTFLNLPLRSLDDVEYLSRIRGFGQKDVIKNIMQQVLSDDLAKQFNWQGRGDKKPFSKLILTDVIRDAASKQSVMREDCEAEIKNYLWYVADRIGRKRPRDWGGMNPPTLLDSSFQSEIGMSFSNDYGSNMLSCFCSFSVTLSFPSRQTMYAVITFQDSDELMVVPSNWLSSDMKHCYWPPFKSTEKCMEAVQNKLNPETEGKPWEKLRIIFLGQYGNDHYFKDTFEMAKEGQKQYKEYKERSYPLDTILPGIKRQKLESTQGMSNNQLQPLLPASPASTSRMSADDKVEILQMLRDIKSKVQQNSTMLKKFKDNTVSEAPSSTFVPSKDIKANLKLPLRTFEDVARTEMELKNATTRKKYIKYFSRLGGFVPKDVIKNIMQQVLTDDLAMQFNWQGRGNKKPFSQLMLTDVIRDAALNRNINRGYCETEIKKYLSYAPGRKKSKEQGETHIGVGDEHIIEGLKNEWHVSYTNYTSRKGTAILVRKTLHFEYISDERDNCGTYVLLKCKLDGQLYTLVSVYNHEKDTKTLDKLSRYLQSMTTGLLVIGGDFNTVLNPFTDKDNQINLKDMTDSTTHRKLRCCLKKFMKSLQLVDIWRRKNPIKQNYTFHSQVASRLDYFFVPDECMWHVRSCVIKDSEMRDHRPVYLEINKAATIAFQNDPQIWSVIQWLNLKKDLLADETSSSVSEESSHAVSEVDILSAVNSLQVSDTPRPDGIPVSFYKDKIQDLIPYIKMLYDRIHSGVFNCSKKHFNETVKSPQDDSQHFFNVDYLIIATILAKRLDDYLDLESKCRVPKKSATVIITPKTFCTEMRLSYIKDKIEKQKQSNPNLYQDFLIMKNLLRDAPNVDSESADVSVERDKLLDQGCPLTPVLITLALKCFAFALAGYLKQHDILVFKESVILCVQPEDLEKITAAVRKRANEVFYIKELFRGNVDSEQLKYVENESKAGDWYEREAERLMDNTEEESEASWSKTNKGNNERSVCEEHNFVSIMHEQDISVEGDERLTMYAVVTLQDSDEVMVVPLDWLSLDKKQCYWPPFKSTEKCMEAVQKILKPETAGKPWEKLNISFHRDYVTFNKAKEGQKEIQEQKERSYLLATGLPGIKRQRLESTQEISKHLVSPAPTAFTSRMSADDKDELFQMLRDIKSTVQENSAMLKKLLKDNTVSEAPSSTSIPSKDIKTNLNLPLRTLEDVARTERELNNFNWQGRGEKKPFSKLILADVIRDAASKQSVMRADCETEMKNYLWSIGDRIGRKRPRDCGEMHIGIGVENIKGYRDEWHIFFTKYTSSSKGTAILLRKRSDFEYISDKKDHCGAYVVLKCKLDGQLYTLSMTADDRWRFQHGSQSIYRQRQFKRGDRYHNPQKATLFWLMSGEERTLKIRIIHSTVKLHPGWIISLFQMNVCGVSDGVKSETMGCATIILCTFEISNAYTILFQKDLHIQSLSQLLNHKKHPWTEEMGSSLGEESQQTMYAVVTLQESDEVMVVASNWLSPDKKQCYWPPFRSTEKCTEAVQNRIKPETGGKPWEKLNINLHWENVTFEKAKEGQKQIKEQKKQESLVCERDLSMDTQTINFLTWNVNGLKHRDQKFQELQNAHIVFFQETHIGIGDENIIDSYKDEWYIFYTKYTSSSKGTAILVRKTLDFEHISDEKDHCGAYVVLKCKLNGQLYTLVSVYNHQTDTKTLDKLSRYLQSMTTGLLVIGGDFNTVLNRFTDKKWSKITNRTHSKLLLFVEKFMKSLQLVDVWRRKNPIKQDYTYYIKDSPVSRLDYFFVPEECMWRVRSCEIRDLKMVRDVYYKDHQPVSLEINNITPFQKDPQIQVIFQWLNLKKDLLPDEMGLLVGEESSHAVSEVDIVSAVNSLQVSDTPRPDGIPATSYKDQIQDLIPYIKMLYDRIHRGAFNCSEKHFNETVKCPHDDSQHFFNVDFLIIATILARRLEDVMETLPKGRIPKDSATVMITPKTHYALISLSCIKNELQQQKRSNPTLSQDLLIIENLLSDASKDFSDEKYKVLHQGCPLTPGLLMLALKSYATQLFGHLENFGVFIFKQSVIVCFQSDDLEIVKATVESSTNEVYEIEILSGGNGELLQLTCLGKDEDWDEWITEAFGNNEAESEENDFKADERDDESKMCEETDHAKILENEHQSDIFSETPVEKMDSFHGMKKNPPPLLPVPLQPGTSSDGRSNHCTMPNQDMEIMGNAKKIMKRVTDNLVHTIIMHNDIISKINKMYTVNRKKATIGIFGRTGEGKSSLLSAILGEKDLLPSGCFGACTSVVTQVEANLTDSNYTAEIEFISKEEWEKELKDLFRDLQDDSEDRNEDLIEIAEEKITALYGADADQKTLEELKKDDKYTEIEKLMSNSKKTISKSDMSEFASDVAQFIQHSKSSPGDWYWPLVKSVTIKIPDCRELLEHIVIVDIPGTGDCNKTRDDLWKSDQKILCIRHRNEEAKTKMKEKFEKSEIKKKFRTDNDFLQVFTVSSNAFFDTSLNLESAETEIPKLQDVLRSINKSINRELTRDYVSEAKGVLSLIQSVQLDTDKKAAEMKVTVRMDLENNLKAALSEMDKYFDSIYNDLEKCLSKGVEESVQKCVASAKALVAPKKDGRGFHKTLQALCKNYGCYWQKNRDAVLDLNKKLANPLHENIYDNFSQIFPVSGNTGKSVEEQIDKFTIVQSDPAYLRSSVVRHIQNFIKTEEAKLKASLIRDTVELKKDIYSSIIKTIQNKMAPCYEKAAALTGIGSMKERQDMLVNTVDEKKQDMFNKAKMEVLNKLKQLKLNIKDVLEPGLKKAMDLSLSQSSNTTLMDVSREIDQMEALLKQLSD</sequence>
<feature type="domain" description="Dynamin N-terminal" evidence="2">
    <location>
        <begin position="3204"/>
        <end position="3429"/>
    </location>
</feature>
<dbReference type="SUPFAM" id="SSF52540">
    <property type="entry name" value="P-loop containing nucleoside triphosphate hydrolases"/>
    <property type="match status" value="1"/>
</dbReference>
<evidence type="ECO:0000313" key="6">
    <source>
        <dbReference type="Proteomes" id="UP000830375"/>
    </source>
</evidence>
<accession>A0ABQ8LT15</accession>
<dbReference type="SUPFAM" id="SSF56219">
    <property type="entry name" value="DNase I-like"/>
    <property type="match status" value="3"/>
</dbReference>
<dbReference type="EMBL" id="JACTAM010000019">
    <property type="protein sequence ID" value="KAI2653066.1"/>
    <property type="molecule type" value="Genomic_DNA"/>
</dbReference>
<dbReference type="InterPro" id="IPR045063">
    <property type="entry name" value="Dynamin_N"/>
</dbReference>
<feature type="domain" description="DUF4806" evidence="4">
    <location>
        <begin position="1301"/>
        <end position="1380"/>
    </location>
</feature>
<dbReference type="PANTHER" id="PTHR34153">
    <property type="entry name" value="SI:CH211-262H13.3-RELATED-RELATED"/>
    <property type="match status" value="1"/>
</dbReference>
<dbReference type="InterPro" id="IPR036691">
    <property type="entry name" value="Endo/exonu/phosph_ase_sf"/>
</dbReference>
<dbReference type="CDD" id="cd09076">
    <property type="entry name" value="L1-EN"/>
    <property type="match status" value="2"/>
</dbReference>